<dbReference type="Pfam" id="PF02463">
    <property type="entry name" value="SMC_N"/>
    <property type="match status" value="1"/>
</dbReference>
<comment type="similarity">
    <text evidence="2">Belongs to the RecN family.</text>
</comment>
<organism evidence="10">
    <name type="scientific">freshwater metagenome</name>
    <dbReference type="NCBI Taxonomy" id="449393"/>
    <lineage>
        <taxon>unclassified sequences</taxon>
        <taxon>metagenomes</taxon>
        <taxon>ecological metagenomes</taxon>
    </lineage>
</organism>
<dbReference type="GO" id="GO:0005524">
    <property type="term" value="F:ATP binding"/>
    <property type="evidence" value="ECO:0007669"/>
    <property type="project" value="UniProtKB-KW"/>
</dbReference>
<keyword evidence="6" id="KW-0067">ATP-binding</keyword>
<evidence type="ECO:0000256" key="8">
    <source>
        <dbReference type="ARBA" id="ARBA00033408"/>
    </source>
</evidence>
<protein>
    <recommendedName>
        <fullName evidence="3">DNA repair protein RecN</fullName>
    </recommendedName>
    <alternativeName>
        <fullName evidence="8">Recombination protein N</fullName>
    </alternativeName>
</protein>
<dbReference type="InterPro" id="IPR027417">
    <property type="entry name" value="P-loop_NTPase"/>
</dbReference>
<keyword evidence="7" id="KW-0234">DNA repair</keyword>
<dbReference type="EMBL" id="CAESAK010000008">
    <property type="protein sequence ID" value="CAB4330463.1"/>
    <property type="molecule type" value="Genomic_DNA"/>
</dbReference>
<evidence type="ECO:0000256" key="6">
    <source>
        <dbReference type="ARBA" id="ARBA00022840"/>
    </source>
</evidence>
<evidence type="ECO:0000256" key="1">
    <source>
        <dbReference type="ARBA" id="ARBA00003618"/>
    </source>
</evidence>
<keyword evidence="5" id="KW-0227">DNA damage</keyword>
<accession>A0A6J5YRF8</accession>
<dbReference type="GO" id="GO:0009432">
    <property type="term" value="P:SOS response"/>
    <property type="evidence" value="ECO:0007669"/>
    <property type="project" value="TreeGrafter"/>
</dbReference>
<dbReference type="InterPro" id="IPR003395">
    <property type="entry name" value="RecF/RecN/SMC_N"/>
</dbReference>
<evidence type="ECO:0000256" key="7">
    <source>
        <dbReference type="ARBA" id="ARBA00023204"/>
    </source>
</evidence>
<dbReference type="NCBIfam" id="TIGR00634">
    <property type="entry name" value="recN"/>
    <property type="match status" value="1"/>
</dbReference>
<dbReference type="GO" id="GO:0043590">
    <property type="term" value="C:bacterial nucleoid"/>
    <property type="evidence" value="ECO:0007669"/>
    <property type="project" value="TreeGrafter"/>
</dbReference>
<evidence type="ECO:0000256" key="4">
    <source>
        <dbReference type="ARBA" id="ARBA00022741"/>
    </source>
</evidence>
<dbReference type="PANTHER" id="PTHR11059">
    <property type="entry name" value="DNA REPAIR PROTEIN RECN"/>
    <property type="match status" value="1"/>
</dbReference>
<dbReference type="InterPro" id="IPR004604">
    <property type="entry name" value="DNA_recomb/repair_RecN"/>
</dbReference>
<proteinExistence type="inferred from homology"/>
<evidence type="ECO:0000256" key="3">
    <source>
        <dbReference type="ARBA" id="ARBA00021315"/>
    </source>
</evidence>
<dbReference type="Gene3D" id="3.40.50.300">
    <property type="entry name" value="P-loop containing nucleotide triphosphate hydrolases"/>
    <property type="match status" value="2"/>
</dbReference>
<evidence type="ECO:0000256" key="2">
    <source>
        <dbReference type="ARBA" id="ARBA00009441"/>
    </source>
</evidence>
<name>A0A6J5YRF8_9ZZZZ</name>
<reference evidence="10" key="1">
    <citation type="submission" date="2020-05" db="EMBL/GenBank/DDBJ databases">
        <authorList>
            <person name="Chiriac C."/>
            <person name="Salcher M."/>
            <person name="Ghai R."/>
            <person name="Kavagutti S V."/>
        </authorList>
    </citation>
    <scope>NUCLEOTIDE SEQUENCE</scope>
</reference>
<evidence type="ECO:0000256" key="5">
    <source>
        <dbReference type="ARBA" id="ARBA00022763"/>
    </source>
</evidence>
<dbReference type="CDD" id="cd03241">
    <property type="entry name" value="ABC_RecN"/>
    <property type="match status" value="2"/>
</dbReference>
<dbReference type="SUPFAM" id="SSF52540">
    <property type="entry name" value="P-loop containing nucleoside triphosphate hydrolases"/>
    <property type="match status" value="1"/>
</dbReference>
<evidence type="ECO:0000313" key="10">
    <source>
        <dbReference type="EMBL" id="CAB4330463.1"/>
    </source>
</evidence>
<sequence length="580" mass="62097">MSDRSYLEEISIRDLGIIEESKLELGRGLNVLTGETGAGKTMILTALNLVLGGKSDSSLVRSGSERLTTSAIFSVADASSGLSRPLDDADVAIEDGNLIFTRSVTADGKSKATCNGTAVPASVLTELSTYLIEIHGQSANVQLVKSARQRELLDRFGGKQIATALSIYSEDFQRYTDIKARLKAMKSASSERDSEIAELEEFLKGWAKLKPVRGEFASVSDEISRLSSVEDLRIAADGASGATSSEESGALTSLGTAKRYLDAARGRDSRLDSIADLLNESYYALDEAARDLSSYLASLEADPRKLDELQERKSALNSFIKKWGGSGEVDDELVLLAQRAKSGRESIEDLRGGDERIVEVERELQGIKDSLLANAKKLTSARVVAASQLSKEVSIELKELSMPHTQLIIDVNTPDYGSALKESDFTINGCDEIAISIKAHATAPQVAIGKGASGGEMSRIMLALEVVIAKTHPVGTYIFDEVDAGVGGKAAIEVGRRLHLLAQSAQVIVVTHLPQVAAWADTHFKVVKLSDGSIVESGVQLLDAKSRVEEVARMLAGLEESSSALEHAAELLAMRGTDKK</sequence>
<evidence type="ECO:0000259" key="9">
    <source>
        <dbReference type="Pfam" id="PF02463"/>
    </source>
</evidence>
<keyword evidence="4" id="KW-0547">Nucleotide-binding</keyword>
<dbReference type="PIRSF" id="PIRSF003128">
    <property type="entry name" value="RecN"/>
    <property type="match status" value="1"/>
</dbReference>
<comment type="function">
    <text evidence="1">May be involved in recombinational repair of damaged DNA.</text>
</comment>
<feature type="domain" description="RecF/RecN/SMC N-terminal" evidence="9">
    <location>
        <begin position="7"/>
        <end position="531"/>
    </location>
</feature>
<dbReference type="Gene3D" id="6.10.140.1090">
    <property type="match status" value="1"/>
</dbReference>
<dbReference type="AlphaFoldDB" id="A0A6J5YRF8"/>
<gene>
    <name evidence="10" type="ORF">UFOPK3775_00115</name>
</gene>
<dbReference type="GO" id="GO:0006281">
    <property type="term" value="P:DNA repair"/>
    <property type="evidence" value="ECO:0007669"/>
    <property type="project" value="UniProtKB-KW"/>
</dbReference>
<dbReference type="GO" id="GO:0006310">
    <property type="term" value="P:DNA recombination"/>
    <property type="evidence" value="ECO:0007669"/>
    <property type="project" value="InterPro"/>
</dbReference>
<dbReference type="PANTHER" id="PTHR11059:SF0">
    <property type="entry name" value="DNA REPAIR PROTEIN RECN"/>
    <property type="match status" value="1"/>
</dbReference>